<proteinExistence type="inferred from homology"/>
<dbReference type="SUPFAM" id="SSF82657">
    <property type="entry name" value="BolA-like"/>
    <property type="match status" value="1"/>
</dbReference>
<sequence>MTESRQAQIRTELEKTFQPTELLIKDQSHLHAGHEGAKDGKGHFDVTIVSEVFAGVNRVQRHRMVYDALGKLLETDIHALRIKAFAPSERQ</sequence>
<dbReference type="Gene3D" id="3.30.300.90">
    <property type="entry name" value="BolA-like"/>
    <property type="match status" value="1"/>
</dbReference>
<dbReference type="PIRSF" id="PIRSF003113">
    <property type="entry name" value="BolA"/>
    <property type="match status" value="1"/>
</dbReference>
<dbReference type="GO" id="GO:0016226">
    <property type="term" value="P:iron-sulfur cluster assembly"/>
    <property type="evidence" value="ECO:0007669"/>
    <property type="project" value="TreeGrafter"/>
</dbReference>
<organism evidence="2">
    <name type="scientific">uncultured Woeseiaceae bacterium</name>
    <dbReference type="NCBI Taxonomy" id="1983305"/>
    <lineage>
        <taxon>Bacteria</taxon>
        <taxon>Pseudomonadati</taxon>
        <taxon>Pseudomonadota</taxon>
        <taxon>Gammaproteobacteria</taxon>
        <taxon>Woeseiales</taxon>
        <taxon>Woeseiaceae</taxon>
        <taxon>environmental samples</taxon>
    </lineage>
</organism>
<evidence type="ECO:0008006" key="3">
    <source>
        <dbReference type="Google" id="ProtNLM"/>
    </source>
</evidence>
<protein>
    <recommendedName>
        <fullName evidence="3">BolA family transcriptional regulator</fullName>
    </recommendedName>
</protein>
<dbReference type="InterPro" id="IPR002634">
    <property type="entry name" value="BolA"/>
</dbReference>
<accession>A0A7D9D2F1</accession>
<dbReference type="EMBL" id="LR633967">
    <property type="protein sequence ID" value="VUX56199.1"/>
    <property type="molecule type" value="Genomic_DNA"/>
</dbReference>
<dbReference type="Pfam" id="PF01722">
    <property type="entry name" value="BolA"/>
    <property type="match status" value="1"/>
</dbReference>
<dbReference type="InterPro" id="IPR036065">
    <property type="entry name" value="BolA-like_sf"/>
</dbReference>
<dbReference type="PANTHER" id="PTHR46230">
    <property type="match status" value="1"/>
</dbReference>
<reference evidence="2" key="1">
    <citation type="submission" date="2019-07" db="EMBL/GenBank/DDBJ databases">
        <authorList>
            <person name="Weber M."/>
            <person name="Kostadinov I."/>
            <person name="Kostadinov D I."/>
        </authorList>
    </citation>
    <scope>NUCLEOTIDE SEQUENCE</scope>
    <source>
        <strain evidence="2">Gfbio:sag-sample-m06:053724c1-46a9-4a36-b237-ea2bf867836b</strain>
    </source>
</reference>
<gene>
    <name evidence="2" type="ORF">JTBM06_V1_390003</name>
</gene>
<name>A0A7D9D2F1_9GAMM</name>
<evidence type="ECO:0000313" key="2">
    <source>
        <dbReference type="EMBL" id="VUX56199.1"/>
    </source>
</evidence>
<comment type="similarity">
    <text evidence="1">Belongs to the BolA/IbaG family.</text>
</comment>
<evidence type="ECO:0000256" key="1">
    <source>
        <dbReference type="RuleBase" id="RU003860"/>
    </source>
</evidence>
<dbReference type="AlphaFoldDB" id="A0A7D9D2F1"/>
<dbReference type="PANTHER" id="PTHR46230:SF7">
    <property type="entry name" value="BOLA-LIKE PROTEIN 1"/>
    <property type="match status" value="1"/>
</dbReference>